<gene>
    <name evidence="13" type="primary">moaD</name>
    <name evidence="13" type="ORF">DT065_13635</name>
</gene>
<evidence type="ECO:0000256" key="12">
    <source>
        <dbReference type="ARBA" id="ARBA00078992"/>
    </source>
</evidence>
<dbReference type="Proteomes" id="UP000252100">
    <property type="component" value="Chromosome"/>
</dbReference>
<name>A0A345C159_9BACI</name>
<dbReference type="Pfam" id="PF02597">
    <property type="entry name" value="ThiS"/>
    <property type="match status" value="1"/>
</dbReference>
<dbReference type="PANTHER" id="PTHR33359:SF1">
    <property type="entry name" value="MOLYBDOPTERIN SYNTHASE SULFUR CARRIER SUBUNIT"/>
    <property type="match status" value="1"/>
</dbReference>
<keyword evidence="2" id="KW-0547">Nucleotide-binding</keyword>
<evidence type="ECO:0000256" key="8">
    <source>
        <dbReference type="ARBA" id="ARBA00075076"/>
    </source>
</evidence>
<dbReference type="EMBL" id="CP031092">
    <property type="protein sequence ID" value="AXF56940.1"/>
    <property type="molecule type" value="Genomic_DNA"/>
</dbReference>
<sequence length="77" mass="8545">MIQVLLFARVQEEVGTDRLEADAAGKSIKELKRWMEDRYPVSSLSRTMTAVNEEFANDDEVINEGDTVAFIPPVSGG</sequence>
<dbReference type="InterPro" id="IPR016155">
    <property type="entry name" value="Mopterin_synth/thiamin_S_b"/>
</dbReference>
<evidence type="ECO:0000313" key="14">
    <source>
        <dbReference type="Proteomes" id="UP000252100"/>
    </source>
</evidence>
<keyword evidence="3" id="KW-0501">Molybdenum cofactor biosynthesis</keyword>
<dbReference type="RefSeq" id="WP_114374314.1">
    <property type="nucleotide sequence ID" value="NZ_CP031092.1"/>
</dbReference>
<dbReference type="KEGG" id="rue:DT065_13635"/>
<reference evidence="13 14" key="1">
    <citation type="journal article" date="2018" name="J. Microbiol.">
        <title>Salicibibacter kimchii gen. nov., sp. nov., a moderately halophilic and alkalitolerant bacterium in the family Bacillaceae, isolated from kimchi.</title>
        <authorList>
            <person name="Jang J.Y."/>
            <person name="Oh Y.J."/>
            <person name="Lim S.K."/>
            <person name="Park H.K."/>
            <person name="Lee C."/>
            <person name="Kim J.Y."/>
            <person name="Lee M.A."/>
            <person name="Choi H.J."/>
        </authorList>
    </citation>
    <scope>NUCLEOTIDE SEQUENCE [LARGE SCALE GENOMIC DNA]</scope>
    <source>
        <strain evidence="13 14">NKC1-1</strain>
    </source>
</reference>
<dbReference type="Gene3D" id="3.10.20.30">
    <property type="match status" value="1"/>
</dbReference>
<dbReference type="OrthoDB" id="9801945at2"/>
<organism evidence="13 14">
    <name type="scientific">Salicibibacter kimchii</name>
    <dbReference type="NCBI Taxonomy" id="2099786"/>
    <lineage>
        <taxon>Bacteria</taxon>
        <taxon>Bacillati</taxon>
        <taxon>Bacillota</taxon>
        <taxon>Bacilli</taxon>
        <taxon>Bacillales</taxon>
        <taxon>Bacillaceae</taxon>
        <taxon>Salicibibacter</taxon>
    </lineage>
</organism>
<protein>
    <recommendedName>
        <fullName evidence="5">Molybdopterin synthase sulfur carrier subunit</fullName>
    </recommendedName>
    <alternativeName>
        <fullName evidence="11">MPT synthase subunit 1</fullName>
    </alternativeName>
    <alternativeName>
        <fullName evidence="8">Molybdenum cofactor biosynthesis protein D</fullName>
    </alternativeName>
    <alternativeName>
        <fullName evidence="10">Molybdopterin-converting factor small subunit</fullName>
    </alternativeName>
    <alternativeName>
        <fullName evidence="9">Molybdopterin-converting factor subunit 1</fullName>
    </alternativeName>
    <alternativeName>
        <fullName evidence="12">Sulfur carrier protein MoaD</fullName>
    </alternativeName>
</protein>
<evidence type="ECO:0000256" key="7">
    <source>
        <dbReference type="ARBA" id="ARBA00063099"/>
    </source>
</evidence>
<dbReference type="GO" id="GO:1990133">
    <property type="term" value="C:molybdopterin adenylyltransferase complex"/>
    <property type="evidence" value="ECO:0007669"/>
    <property type="project" value="TreeGrafter"/>
</dbReference>
<dbReference type="AlphaFoldDB" id="A0A345C159"/>
<dbReference type="GO" id="GO:0000166">
    <property type="term" value="F:nucleotide binding"/>
    <property type="evidence" value="ECO:0007669"/>
    <property type="project" value="UniProtKB-KW"/>
</dbReference>
<evidence type="ECO:0000256" key="2">
    <source>
        <dbReference type="ARBA" id="ARBA00022741"/>
    </source>
</evidence>
<evidence type="ECO:0000256" key="5">
    <source>
        <dbReference type="ARBA" id="ARBA00024247"/>
    </source>
</evidence>
<comment type="function">
    <text evidence="6">Involved in sulfur transfer in the conversion of molybdopterin precursor Z to molybdopterin.</text>
</comment>
<dbReference type="FunFam" id="3.10.20.30:FF:000010">
    <property type="entry name" value="Molybdopterin synthase sulfur carrier subunit"/>
    <property type="match status" value="1"/>
</dbReference>
<comment type="subunit">
    <text evidence="7">Heterotetramer of 2 MoaD subunits and 2 MoaE subunits. Forms a stable heterotetrameric complex of 2 MoaD and 2 MoeB during adenylation of MoaD by MoeB. During catalysis MoaD shuttles between the two heterotetrameric complexes.</text>
</comment>
<keyword evidence="14" id="KW-1185">Reference proteome</keyword>
<dbReference type="SUPFAM" id="SSF54285">
    <property type="entry name" value="MoaD/ThiS"/>
    <property type="match status" value="1"/>
</dbReference>
<accession>A0A345C159</accession>
<evidence type="ECO:0000256" key="3">
    <source>
        <dbReference type="ARBA" id="ARBA00023150"/>
    </source>
</evidence>
<comment type="similarity">
    <text evidence="4">Belongs to the MoaD family.</text>
</comment>
<evidence type="ECO:0000256" key="4">
    <source>
        <dbReference type="ARBA" id="ARBA00024200"/>
    </source>
</evidence>
<comment type="pathway">
    <text evidence="1">Cofactor biosynthesis; molybdopterin biosynthesis.</text>
</comment>
<evidence type="ECO:0000256" key="11">
    <source>
        <dbReference type="ARBA" id="ARBA00078020"/>
    </source>
</evidence>
<evidence type="ECO:0000256" key="9">
    <source>
        <dbReference type="ARBA" id="ARBA00076711"/>
    </source>
</evidence>
<dbReference type="CDD" id="cd00754">
    <property type="entry name" value="Ubl_MoaD"/>
    <property type="match status" value="1"/>
</dbReference>
<proteinExistence type="inferred from homology"/>
<dbReference type="NCBIfam" id="TIGR01682">
    <property type="entry name" value="moaD"/>
    <property type="match status" value="1"/>
</dbReference>
<evidence type="ECO:0000313" key="13">
    <source>
        <dbReference type="EMBL" id="AXF56940.1"/>
    </source>
</evidence>
<dbReference type="UniPathway" id="UPA00344"/>
<evidence type="ECO:0000256" key="1">
    <source>
        <dbReference type="ARBA" id="ARBA00005046"/>
    </source>
</evidence>
<dbReference type="PANTHER" id="PTHR33359">
    <property type="entry name" value="MOLYBDOPTERIN SYNTHASE SULFUR CARRIER SUBUNIT"/>
    <property type="match status" value="1"/>
</dbReference>
<dbReference type="InterPro" id="IPR012675">
    <property type="entry name" value="Beta-grasp_dom_sf"/>
</dbReference>
<dbReference type="GO" id="GO:0006777">
    <property type="term" value="P:Mo-molybdopterin cofactor biosynthetic process"/>
    <property type="evidence" value="ECO:0007669"/>
    <property type="project" value="UniProtKB-KW"/>
</dbReference>
<evidence type="ECO:0000256" key="6">
    <source>
        <dbReference type="ARBA" id="ARBA00054425"/>
    </source>
</evidence>
<dbReference type="InterPro" id="IPR044672">
    <property type="entry name" value="MOCS2A"/>
</dbReference>
<evidence type="ECO:0000256" key="10">
    <source>
        <dbReference type="ARBA" id="ARBA00077809"/>
    </source>
</evidence>
<dbReference type="InterPro" id="IPR003749">
    <property type="entry name" value="ThiS/MoaD-like"/>
</dbReference>